<gene>
    <name evidence="1" type="ORF">SAMN05518684_11148</name>
</gene>
<dbReference type="RefSeq" id="WP_093053391.1">
    <property type="nucleotide sequence ID" value="NZ_FOGT01000011.1"/>
</dbReference>
<dbReference type="Pfam" id="PF13046">
    <property type="entry name" value="DUF3906"/>
    <property type="match status" value="1"/>
</dbReference>
<proteinExistence type="predicted"/>
<sequence length="67" mass="7750">MILYRFEARINQEEDVSIVVAADNETDAFDAAEIELEKFYLKTPLIEELSLLETRKISRKTGFVIGR</sequence>
<evidence type="ECO:0000313" key="1">
    <source>
        <dbReference type="EMBL" id="SES22074.1"/>
    </source>
</evidence>
<evidence type="ECO:0000313" key="2">
    <source>
        <dbReference type="Proteomes" id="UP000198571"/>
    </source>
</evidence>
<protein>
    <recommendedName>
        <fullName evidence="3">DUF3906 domain-containing protein</fullName>
    </recommendedName>
</protein>
<dbReference type="InterPro" id="IPR024998">
    <property type="entry name" value="DUF3906"/>
</dbReference>
<evidence type="ECO:0008006" key="3">
    <source>
        <dbReference type="Google" id="ProtNLM"/>
    </source>
</evidence>
<dbReference type="Proteomes" id="UP000198571">
    <property type="component" value="Unassembled WGS sequence"/>
</dbReference>
<organism evidence="1 2">
    <name type="scientific">Salipaludibacillus aurantiacus</name>
    <dbReference type="NCBI Taxonomy" id="1601833"/>
    <lineage>
        <taxon>Bacteria</taxon>
        <taxon>Bacillati</taxon>
        <taxon>Bacillota</taxon>
        <taxon>Bacilli</taxon>
        <taxon>Bacillales</taxon>
        <taxon>Bacillaceae</taxon>
    </lineage>
</organism>
<name>A0A1H9VKG1_9BACI</name>
<dbReference type="AlphaFoldDB" id="A0A1H9VKG1"/>
<keyword evidence="2" id="KW-1185">Reference proteome</keyword>
<dbReference type="EMBL" id="FOGT01000011">
    <property type="protein sequence ID" value="SES22074.1"/>
    <property type="molecule type" value="Genomic_DNA"/>
</dbReference>
<dbReference type="STRING" id="1601833.SAMN05518684_11148"/>
<dbReference type="OrthoDB" id="2382322at2"/>
<reference evidence="2" key="1">
    <citation type="submission" date="2016-10" db="EMBL/GenBank/DDBJ databases">
        <authorList>
            <person name="Varghese N."/>
            <person name="Submissions S."/>
        </authorList>
    </citation>
    <scope>NUCLEOTIDE SEQUENCE [LARGE SCALE GENOMIC DNA]</scope>
    <source>
        <strain evidence="2">S9</strain>
    </source>
</reference>
<accession>A0A1H9VKG1</accession>